<dbReference type="InterPro" id="IPR007712">
    <property type="entry name" value="RelE/ParE_toxin"/>
</dbReference>
<reference evidence="2" key="1">
    <citation type="submission" date="2018-06" db="EMBL/GenBank/DDBJ databases">
        <authorList>
            <person name="Zhirakovskaya E."/>
        </authorList>
    </citation>
    <scope>NUCLEOTIDE SEQUENCE</scope>
</reference>
<dbReference type="InterPro" id="IPR035093">
    <property type="entry name" value="RelE/ParE_toxin_dom_sf"/>
</dbReference>
<evidence type="ECO:0000256" key="1">
    <source>
        <dbReference type="ARBA" id="ARBA00022649"/>
    </source>
</evidence>
<name>A0A3B1B7U0_9ZZZZ</name>
<accession>A0A3B1B7U0</accession>
<proteinExistence type="predicted"/>
<gene>
    <name evidence="2" type="ORF">MNBD_GAMMA20-2199</name>
</gene>
<dbReference type="AlphaFoldDB" id="A0A3B1B7U0"/>
<dbReference type="Gene3D" id="3.30.2310.20">
    <property type="entry name" value="RelE-like"/>
    <property type="match status" value="1"/>
</dbReference>
<protein>
    <submittedName>
        <fullName evidence="2">Uncharacterized protein</fullName>
    </submittedName>
</protein>
<keyword evidence="1" id="KW-1277">Toxin-antitoxin system</keyword>
<dbReference type="Pfam" id="PF05016">
    <property type="entry name" value="ParE_toxin"/>
    <property type="match status" value="1"/>
</dbReference>
<sequence>MILLPTTPAAMPKKVTQDIREKTDILDELLKVGKKVLELNDETIREHSYRIIYEIKESDIFVLALLHKRRELQPEMIER</sequence>
<evidence type="ECO:0000313" key="2">
    <source>
        <dbReference type="EMBL" id="VAX02385.1"/>
    </source>
</evidence>
<dbReference type="EMBL" id="UOFU01000268">
    <property type="protein sequence ID" value="VAX02385.1"/>
    <property type="molecule type" value="Genomic_DNA"/>
</dbReference>
<organism evidence="2">
    <name type="scientific">hydrothermal vent metagenome</name>
    <dbReference type="NCBI Taxonomy" id="652676"/>
    <lineage>
        <taxon>unclassified sequences</taxon>
        <taxon>metagenomes</taxon>
        <taxon>ecological metagenomes</taxon>
    </lineage>
</organism>